<dbReference type="PANTHER" id="PTHR12857">
    <property type="entry name" value="CXXC MOTIF CONTAINING ZINC BINDING PROTEIN"/>
    <property type="match status" value="1"/>
</dbReference>
<name>A0ABY7FR42_MYAAR</name>
<evidence type="ECO:0000313" key="5">
    <source>
        <dbReference type="Proteomes" id="UP001164746"/>
    </source>
</evidence>
<proteinExistence type="inferred from homology"/>
<comment type="similarity">
    <text evidence="1">Belongs to the UPF0587 family.</text>
</comment>
<keyword evidence="2" id="KW-0479">Metal-binding</keyword>
<evidence type="ECO:0000256" key="2">
    <source>
        <dbReference type="ARBA" id="ARBA00022723"/>
    </source>
</evidence>
<dbReference type="InterPro" id="IPR008584">
    <property type="entry name" value="CXXC_Zn-binding_euk"/>
</dbReference>
<protein>
    <submittedName>
        <fullName evidence="4">CZIB-like protein</fullName>
    </submittedName>
</protein>
<dbReference type="Proteomes" id="UP001164746">
    <property type="component" value="Chromosome 13"/>
</dbReference>
<reference evidence="4" key="1">
    <citation type="submission" date="2022-11" db="EMBL/GenBank/DDBJ databases">
        <title>Centuries of genome instability and evolution in soft-shell clam transmissible cancer (bioRxiv).</title>
        <authorList>
            <person name="Hart S.F.M."/>
            <person name="Yonemitsu M.A."/>
            <person name="Giersch R.M."/>
            <person name="Beal B.F."/>
            <person name="Arriagada G."/>
            <person name="Davis B.W."/>
            <person name="Ostrander E.A."/>
            <person name="Goff S.P."/>
            <person name="Metzger M.J."/>
        </authorList>
    </citation>
    <scope>NUCLEOTIDE SEQUENCE</scope>
    <source>
        <strain evidence="4">MELC-2E11</strain>
        <tissue evidence="4">Siphon/mantle</tissue>
    </source>
</reference>
<evidence type="ECO:0000256" key="3">
    <source>
        <dbReference type="ARBA" id="ARBA00022833"/>
    </source>
</evidence>
<evidence type="ECO:0000313" key="4">
    <source>
        <dbReference type="EMBL" id="WAR23774.1"/>
    </source>
</evidence>
<accession>A0ABY7FR42</accession>
<feature type="non-terminal residue" evidence="4">
    <location>
        <position position="160"/>
    </location>
</feature>
<keyword evidence="3" id="KW-0862">Zinc</keyword>
<dbReference type="Pfam" id="PF05907">
    <property type="entry name" value="CXXC_Zn-b_euk"/>
    <property type="match status" value="1"/>
</dbReference>
<sequence length="160" mass="18215">QKIGLQFKANLENLTNLKPDGEDFRWYVRLRCANCGEETHEFQYLTLIENAPLKGGRGHASMVVKCKLCSRENSIDIMRDTITSYNAEDSNHFKTIVVFDCRGVEPIDFSPRIGFTAEGEESGTPFPEVSLTEGEWAEYDEKQKEPVGVSEIEHKFVHVK</sequence>
<keyword evidence="5" id="KW-1185">Reference proteome</keyword>
<evidence type="ECO:0000256" key="1">
    <source>
        <dbReference type="ARBA" id="ARBA00007818"/>
    </source>
</evidence>
<dbReference type="EMBL" id="CP111024">
    <property type="protein sequence ID" value="WAR23774.1"/>
    <property type="molecule type" value="Genomic_DNA"/>
</dbReference>
<dbReference type="SUPFAM" id="SSF141678">
    <property type="entry name" value="MAL13P1.257-like"/>
    <property type="match status" value="1"/>
</dbReference>
<gene>
    <name evidence="4" type="ORF">MAR_037443</name>
</gene>
<organism evidence="4 5">
    <name type="scientific">Mya arenaria</name>
    <name type="common">Soft-shell clam</name>
    <dbReference type="NCBI Taxonomy" id="6604"/>
    <lineage>
        <taxon>Eukaryota</taxon>
        <taxon>Metazoa</taxon>
        <taxon>Spiralia</taxon>
        <taxon>Lophotrochozoa</taxon>
        <taxon>Mollusca</taxon>
        <taxon>Bivalvia</taxon>
        <taxon>Autobranchia</taxon>
        <taxon>Heteroconchia</taxon>
        <taxon>Euheterodonta</taxon>
        <taxon>Imparidentia</taxon>
        <taxon>Neoheterodontei</taxon>
        <taxon>Myida</taxon>
        <taxon>Myoidea</taxon>
        <taxon>Myidae</taxon>
        <taxon>Mya</taxon>
    </lineage>
</organism>
<dbReference type="PANTHER" id="PTHR12857:SF0">
    <property type="entry name" value="CXXC MOTIF CONTAINING ZINC BINDING PROTEIN"/>
    <property type="match status" value="1"/>
</dbReference>